<sequence length="77" mass="8162">MALAVARRPASIAAEITGHEDVPKNNENALLQAVAQQLFVDGGGHDFMFYKSGVFNGDCGTAQATRVLTVMGLIIGW</sequence>
<comment type="caution">
    <text evidence="1">The sequence shown here is derived from an EMBL/GenBank/DDBJ whole genome shotgun (WGS) entry which is preliminary data.</text>
</comment>
<reference evidence="1 2" key="1">
    <citation type="journal article" date="2024" name="Plant Biotechnol. J.">
        <title>Genome and CRISPR/Cas9 system of a widespread forest tree (Populus alba) in the world.</title>
        <authorList>
            <person name="Liu Y.J."/>
            <person name="Jiang P.F."/>
            <person name="Han X.M."/>
            <person name="Li X.Y."/>
            <person name="Wang H.M."/>
            <person name="Wang Y.J."/>
            <person name="Wang X.X."/>
            <person name="Zeng Q.Y."/>
        </authorList>
    </citation>
    <scope>NUCLEOTIDE SEQUENCE [LARGE SCALE GENOMIC DNA]</scope>
    <source>
        <strain evidence="2">cv. PAL-ZL1</strain>
    </source>
</reference>
<evidence type="ECO:0000313" key="1">
    <source>
        <dbReference type="EMBL" id="KAL3596537.1"/>
    </source>
</evidence>
<proteinExistence type="predicted"/>
<organism evidence="1 2">
    <name type="scientific">Populus alba</name>
    <name type="common">White poplar</name>
    <dbReference type="NCBI Taxonomy" id="43335"/>
    <lineage>
        <taxon>Eukaryota</taxon>
        <taxon>Viridiplantae</taxon>
        <taxon>Streptophyta</taxon>
        <taxon>Embryophyta</taxon>
        <taxon>Tracheophyta</taxon>
        <taxon>Spermatophyta</taxon>
        <taxon>Magnoliopsida</taxon>
        <taxon>eudicotyledons</taxon>
        <taxon>Gunneridae</taxon>
        <taxon>Pentapetalae</taxon>
        <taxon>rosids</taxon>
        <taxon>fabids</taxon>
        <taxon>Malpighiales</taxon>
        <taxon>Salicaceae</taxon>
        <taxon>Saliceae</taxon>
        <taxon>Populus</taxon>
    </lineage>
</organism>
<evidence type="ECO:0000313" key="2">
    <source>
        <dbReference type="Proteomes" id="UP000309997"/>
    </source>
</evidence>
<gene>
    <name evidence="1" type="ORF">D5086_008174</name>
</gene>
<accession>A0ACC4CF50</accession>
<dbReference type="EMBL" id="RCHU02000004">
    <property type="protein sequence ID" value="KAL3596537.1"/>
    <property type="molecule type" value="Genomic_DNA"/>
</dbReference>
<dbReference type="Proteomes" id="UP000309997">
    <property type="component" value="Unassembled WGS sequence"/>
</dbReference>
<keyword evidence="2" id="KW-1185">Reference proteome</keyword>
<name>A0ACC4CF50_POPAL</name>
<protein>
    <submittedName>
        <fullName evidence="1">Uncharacterized protein</fullName>
    </submittedName>
</protein>